<name>A0ABV8MRX1_9NEIS</name>
<feature type="domain" description="EamA" evidence="7">
    <location>
        <begin position="9"/>
        <end position="134"/>
    </location>
</feature>
<dbReference type="PANTHER" id="PTHR32322">
    <property type="entry name" value="INNER MEMBRANE TRANSPORTER"/>
    <property type="match status" value="1"/>
</dbReference>
<evidence type="ECO:0000256" key="1">
    <source>
        <dbReference type="ARBA" id="ARBA00004141"/>
    </source>
</evidence>
<feature type="transmembrane region" description="Helical" evidence="6">
    <location>
        <begin position="266"/>
        <end position="285"/>
    </location>
</feature>
<keyword evidence="9" id="KW-1185">Reference proteome</keyword>
<feature type="domain" description="EamA" evidence="7">
    <location>
        <begin position="146"/>
        <end position="279"/>
    </location>
</feature>
<organism evidence="8 9">
    <name type="scientific">Chitinimonas lacunae</name>
    <dbReference type="NCBI Taxonomy" id="1963018"/>
    <lineage>
        <taxon>Bacteria</taxon>
        <taxon>Pseudomonadati</taxon>
        <taxon>Pseudomonadota</taxon>
        <taxon>Betaproteobacteria</taxon>
        <taxon>Neisseriales</taxon>
        <taxon>Chitinibacteraceae</taxon>
        <taxon>Chitinimonas</taxon>
    </lineage>
</organism>
<reference evidence="9" key="1">
    <citation type="journal article" date="2019" name="Int. J. Syst. Evol. Microbiol.">
        <title>The Global Catalogue of Microorganisms (GCM) 10K type strain sequencing project: providing services to taxonomists for standard genome sequencing and annotation.</title>
        <authorList>
            <consortium name="The Broad Institute Genomics Platform"/>
            <consortium name="The Broad Institute Genome Sequencing Center for Infectious Disease"/>
            <person name="Wu L."/>
            <person name="Ma J."/>
        </authorList>
    </citation>
    <scope>NUCLEOTIDE SEQUENCE [LARGE SCALE GENOMIC DNA]</scope>
    <source>
        <strain evidence="9">LMG 29894</strain>
    </source>
</reference>
<keyword evidence="3 6" id="KW-0812">Transmembrane</keyword>
<dbReference type="EMBL" id="JBHSBU010000001">
    <property type="protein sequence ID" value="MFC4160434.1"/>
    <property type="molecule type" value="Genomic_DNA"/>
</dbReference>
<dbReference type="InterPro" id="IPR050638">
    <property type="entry name" value="AA-Vitamin_Transporters"/>
</dbReference>
<accession>A0ABV8MRX1</accession>
<dbReference type="Pfam" id="PF00892">
    <property type="entry name" value="EamA"/>
    <property type="match status" value="2"/>
</dbReference>
<keyword evidence="4 6" id="KW-1133">Transmembrane helix</keyword>
<feature type="transmembrane region" description="Helical" evidence="6">
    <location>
        <begin position="208"/>
        <end position="230"/>
    </location>
</feature>
<feature type="transmembrane region" description="Helical" evidence="6">
    <location>
        <begin position="237"/>
        <end position="254"/>
    </location>
</feature>
<sequence>MPTWLAYSAVVFVWSTTALAINWSVAGMSFQAALAGRMTLGALLAALVYLALRRPFPRDGAACRAYLVAGLALVSSMLCTYWGARHISSGLLAVIYGLAPLLTALFAALLLGERPSRGQLIGLALGVIGLATIFRSRLSFGPDAHLGIGAALAGNAIQALGAVLSKKYGAATPPFATAVGALAVAAVVALAAWAVGDGQWPAQAGARHWGAVVYLAVVGSVLAMSLYYLLIQRLPTAHVALIMLITPMSSLWLGHVANAEPVSSTLLAGTALILGGLLVHQLPLWRRLRRQQ</sequence>
<evidence type="ECO:0000259" key="7">
    <source>
        <dbReference type="Pfam" id="PF00892"/>
    </source>
</evidence>
<evidence type="ECO:0000313" key="8">
    <source>
        <dbReference type="EMBL" id="MFC4160434.1"/>
    </source>
</evidence>
<feature type="transmembrane region" description="Helical" evidence="6">
    <location>
        <begin position="64"/>
        <end position="84"/>
    </location>
</feature>
<keyword evidence="5 6" id="KW-0472">Membrane</keyword>
<comment type="subcellular location">
    <subcellularLocation>
        <location evidence="1">Membrane</location>
        <topology evidence="1">Multi-pass membrane protein</topology>
    </subcellularLocation>
</comment>
<feature type="transmembrane region" description="Helical" evidence="6">
    <location>
        <begin position="144"/>
        <end position="163"/>
    </location>
</feature>
<feature type="transmembrane region" description="Helical" evidence="6">
    <location>
        <begin position="90"/>
        <end position="111"/>
    </location>
</feature>
<comment type="similarity">
    <text evidence="2">Belongs to the EamA transporter family.</text>
</comment>
<dbReference type="SUPFAM" id="SSF103481">
    <property type="entry name" value="Multidrug resistance efflux transporter EmrE"/>
    <property type="match status" value="2"/>
</dbReference>
<evidence type="ECO:0000256" key="4">
    <source>
        <dbReference type="ARBA" id="ARBA00022989"/>
    </source>
</evidence>
<feature type="transmembrane region" description="Helical" evidence="6">
    <location>
        <begin position="30"/>
        <end position="52"/>
    </location>
</feature>
<gene>
    <name evidence="8" type="ORF">ACFOW7_13915</name>
</gene>
<feature type="transmembrane region" description="Helical" evidence="6">
    <location>
        <begin position="120"/>
        <end position="138"/>
    </location>
</feature>
<evidence type="ECO:0000313" key="9">
    <source>
        <dbReference type="Proteomes" id="UP001595791"/>
    </source>
</evidence>
<dbReference type="Proteomes" id="UP001595791">
    <property type="component" value="Unassembled WGS sequence"/>
</dbReference>
<evidence type="ECO:0000256" key="5">
    <source>
        <dbReference type="ARBA" id="ARBA00023136"/>
    </source>
</evidence>
<dbReference type="PANTHER" id="PTHR32322:SF2">
    <property type="entry name" value="EAMA DOMAIN-CONTAINING PROTEIN"/>
    <property type="match status" value="1"/>
</dbReference>
<dbReference type="InterPro" id="IPR037185">
    <property type="entry name" value="EmrE-like"/>
</dbReference>
<protein>
    <submittedName>
        <fullName evidence="8">DMT family transporter</fullName>
    </submittedName>
</protein>
<dbReference type="InterPro" id="IPR000620">
    <property type="entry name" value="EamA_dom"/>
</dbReference>
<evidence type="ECO:0000256" key="3">
    <source>
        <dbReference type="ARBA" id="ARBA00022692"/>
    </source>
</evidence>
<dbReference type="RefSeq" id="WP_378165255.1">
    <property type="nucleotide sequence ID" value="NZ_JBHSBU010000001.1"/>
</dbReference>
<evidence type="ECO:0000256" key="2">
    <source>
        <dbReference type="ARBA" id="ARBA00007362"/>
    </source>
</evidence>
<feature type="transmembrane region" description="Helical" evidence="6">
    <location>
        <begin position="175"/>
        <end position="196"/>
    </location>
</feature>
<comment type="caution">
    <text evidence="8">The sequence shown here is derived from an EMBL/GenBank/DDBJ whole genome shotgun (WGS) entry which is preliminary data.</text>
</comment>
<evidence type="ECO:0000256" key="6">
    <source>
        <dbReference type="SAM" id="Phobius"/>
    </source>
</evidence>
<proteinExistence type="inferred from homology"/>